<evidence type="ECO:0000259" key="1">
    <source>
        <dbReference type="SMART" id="SM00867"/>
    </source>
</evidence>
<dbReference type="Gene3D" id="2.40.128.110">
    <property type="entry name" value="Lipid/polyisoprenoid-binding, YceI-like"/>
    <property type="match status" value="1"/>
</dbReference>
<dbReference type="InterPro" id="IPR007372">
    <property type="entry name" value="Lipid/polyisoprenoid-bd_YceI"/>
</dbReference>
<reference evidence="3" key="1">
    <citation type="submission" date="2018-11" db="EMBL/GenBank/DDBJ databases">
        <title>Chitinophaga lutea sp.nov., isolate from arsenic contaminated soil.</title>
        <authorList>
            <person name="Zong Y."/>
        </authorList>
    </citation>
    <scope>NUCLEOTIDE SEQUENCE [LARGE SCALE GENOMIC DNA]</scope>
    <source>
        <strain evidence="3">YLT18</strain>
    </source>
</reference>
<proteinExistence type="predicted"/>
<dbReference type="AlphaFoldDB" id="A0A3N4MDR0"/>
<keyword evidence="3" id="KW-1185">Reference proteome</keyword>
<dbReference type="Proteomes" id="UP000279089">
    <property type="component" value="Unassembled WGS sequence"/>
</dbReference>
<organism evidence="2 3">
    <name type="scientific">Chitinophaga barathri</name>
    <dbReference type="NCBI Taxonomy" id="1647451"/>
    <lineage>
        <taxon>Bacteria</taxon>
        <taxon>Pseudomonadati</taxon>
        <taxon>Bacteroidota</taxon>
        <taxon>Chitinophagia</taxon>
        <taxon>Chitinophagales</taxon>
        <taxon>Chitinophagaceae</taxon>
        <taxon>Chitinophaga</taxon>
    </lineage>
</organism>
<name>A0A3N4MDR0_9BACT</name>
<protein>
    <submittedName>
        <fullName evidence="2">Polyisoprenoid-binding protein</fullName>
    </submittedName>
</protein>
<dbReference type="SMART" id="SM00867">
    <property type="entry name" value="YceI"/>
    <property type="match status" value="1"/>
</dbReference>
<dbReference type="InterPro" id="IPR036761">
    <property type="entry name" value="TTHA0802/YceI-like_sf"/>
</dbReference>
<dbReference type="EMBL" id="RMBX01000008">
    <property type="protein sequence ID" value="RPD40106.1"/>
    <property type="molecule type" value="Genomic_DNA"/>
</dbReference>
<feature type="domain" description="Lipid/polyisoprenoid-binding YceI-like" evidence="1">
    <location>
        <begin position="3"/>
        <end position="172"/>
    </location>
</feature>
<dbReference type="PANTHER" id="PTHR34406:SF1">
    <property type="entry name" value="PROTEIN YCEI"/>
    <property type="match status" value="1"/>
</dbReference>
<sequence length="175" mass="19235">MATWKIDPLHSEIEFKVKHLMITNVTGHFAEYDATVEAGAEDFSDAKISFEANVASVSTKNAQRDEHLKGEDFFDAANHPKVTFTSTEVKKKDAENFVLKGDLTIRGVTKPVELSVDYNGITVDPWGQTKAGFELTGKINRKDFGLSWSATTEAGGLVVSDEVRLILGVQMVKQA</sequence>
<dbReference type="OrthoDB" id="9811006at2"/>
<dbReference type="Pfam" id="PF04264">
    <property type="entry name" value="YceI"/>
    <property type="match status" value="1"/>
</dbReference>
<comment type="caution">
    <text evidence="2">The sequence shown here is derived from an EMBL/GenBank/DDBJ whole genome shotgun (WGS) entry which is preliminary data.</text>
</comment>
<evidence type="ECO:0000313" key="3">
    <source>
        <dbReference type="Proteomes" id="UP000279089"/>
    </source>
</evidence>
<dbReference type="RefSeq" id="WP_120517479.1">
    <property type="nucleotide sequence ID" value="NZ_QXZY01000009.1"/>
</dbReference>
<accession>A0A3N4MDR0</accession>
<gene>
    <name evidence="2" type="ORF">EG028_15735</name>
</gene>
<evidence type="ECO:0000313" key="2">
    <source>
        <dbReference type="EMBL" id="RPD40106.1"/>
    </source>
</evidence>
<dbReference type="SUPFAM" id="SSF101874">
    <property type="entry name" value="YceI-like"/>
    <property type="match status" value="1"/>
</dbReference>
<dbReference type="PANTHER" id="PTHR34406">
    <property type="entry name" value="PROTEIN YCEI"/>
    <property type="match status" value="1"/>
</dbReference>